<dbReference type="Pfam" id="PF02413">
    <property type="entry name" value="Caudo_TAP"/>
    <property type="match status" value="1"/>
</dbReference>
<dbReference type="AlphaFoldDB" id="A0AAD3U818"/>
<dbReference type="PANTHER" id="PTHR34413">
    <property type="entry name" value="PROPHAGE TAIL FIBER ASSEMBLY PROTEIN HOMOLOG TFAE-RELATED-RELATED"/>
    <property type="match status" value="1"/>
</dbReference>
<name>A0AAD3U818_AERHY</name>
<dbReference type="PANTHER" id="PTHR34413:SF2">
    <property type="entry name" value="PROPHAGE TAIL FIBER ASSEMBLY PROTEIN HOMOLOG TFAE-RELATED"/>
    <property type="match status" value="1"/>
</dbReference>
<protein>
    <submittedName>
        <fullName evidence="1">Tail fiber assembly protein</fullName>
    </submittedName>
</protein>
<sequence>MNQPRVTWGTNGWAETDGWTLAHCTNQTTNEYIGPIDVWVSVGTGLPACAFLDAPPASESGKTIVRPGDHWILVADYRGQTAYDKQNGAASEISELGEVPETQTLVAPSSRFDVWNEESGSWVKNVEAESNWQRQQDEEKLSTLMAEANQQIAIMADAVDLGMATDAEQAAYTAWRQYRVQLSRLDFTKPPIEWPPKPGAAI</sequence>
<dbReference type="Proteomes" id="UP000859505">
    <property type="component" value="Unassembled WGS sequence"/>
</dbReference>
<accession>A0AAD3U818</accession>
<proteinExistence type="predicted"/>
<reference evidence="1" key="1">
    <citation type="journal article" date="2018" name="Genome Biol.">
        <title>SKESA: strategic k-mer extension for scrupulous assemblies.</title>
        <authorList>
            <person name="Souvorov A."/>
            <person name="Agarwala R."/>
            <person name="Lipman D.J."/>
        </authorList>
    </citation>
    <scope>NUCLEOTIDE SEQUENCE</scope>
    <source>
        <strain evidence="1">OLC2673_Aeromonas</strain>
    </source>
</reference>
<comment type="caution">
    <text evidence="1">The sequence shown here is derived from an EMBL/GenBank/DDBJ whole genome shotgun (WGS) entry which is preliminary data.</text>
</comment>
<evidence type="ECO:0000313" key="2">
    <source>
        <dbReference type="Proteomes" id="UP000859505"/>
    </source>
</evidence>
<evidence type="ECO:0000313" key="1">
    <source>
        <dbReference type="EMBL" id="HAT6342900.1"/>
    </source>
</evidence>
<dbReference type="EMBL" id="DACTUL010000003">
    <property type="protein sequence ID" value="HAT6342900.1"/>
    <property type="molecule type" value="Genomic_DNA"/>
</dbReference>
<reference evidence="1" key="2">
    <citation type="submission" date="2020-01" db="EMBL/GenBank/DDBJ databases">
        <authorList>
            <consortium name="NCBI Pathogen Detection Project"/>
        </authorList>
    </citation>
    <scope>NUCLEOTIDE SEQUENCE</scope>
    <source>
        <strain evidence="1">OLC2673_Aeromonas</strain>
    </source>
</reference>
<organism evidence="1 2">
    <name type="scientific">Aeromonas hydrophila</name>
    <dbReference type="NCBI Taxonomy" id="644"/>
    <lineage>
        <taxon>Bacteria</taxon>
        <taxon>Pseudomonadati</taxon>
        <taxon>Pseudomonadota</taxon>
        <taxon>Gammaproteobacteria</taxon>
        <taxon>Aeromonadales</taxon>
        <taxon>Aeromonadaceae</taxon>
        <taxon>Aeromonas</taxon>
    </lineage>
</organism>
<gene>
    <name evidence="1" type="ORF">JAJ28_000579</name>
</gene>
<dbReference type="InterPro" id="IPR051220">
    <property type="entry name" value="TFA_Chaperone"/>
</dbReference>
<dbReference type="InterPro" id="IPR003458">
    <property type="entry name" value="Phage_T4_Gp38_tail_assem"/>
</dbReference>